<gene>
    <name evidence="3" type="ORF">SAMN05660461_5770</name>
</gene>
<evidence type="ECO:0000256" key="1">
    <source>
        <dbReference type="ARBA" id="ARBA00005564"/>
    </source>
</evidence>
<keyword evidence="2" id="KW-0313">Glucose metabolism</keyword>
<dbReference type="InterPro" id="IPR050282">
    <property type="entry name" value="Cycloisomerase_2"/>
</dbReference>
<accession>A0A1T5PB99</accession>
<keyword evidence="4" id="KW-1185">Reference proteome</keyword>
<dbReference type="InterPro" id="IPR011048">
    <property type="entry name" value="Haem_d1_sf"/>
</dbReference>
<evidence type="ECO:0000313" key="4">
    <source>
        <dbReference type="Proteomes" id="UP000190166"/>
    </source>
</evidence>
<dbReference type="GO" id="GO:0017057">
    <property type="term" value="F:6-phosphogluconolactonase activity"/>
    <property type="evidence" value="ECO:0007669"/>
    <property type="project" value="TreeGrafter"/>
</dbReference>
<reference evidence="3 4" key="1">
    <citation type="submission" date="2017-02" db="EMBL/GenBank/DDBJ databases">
        <authorList>
            <person name="Peterson S.W."/>
        </authorList>
    </citation>
    <scope>NUCLEOTIDE SEQUENCE [LARGE SCALE GENOMIC DNA]</scope>
    <source>
        <strain evidence="3 4">DSM 18108</strain>
    </source>
</reference>
<dbReference type="InterPro" id="IPR015943">
    <property type="entry name" value="WD40/YVTN_repeat-like_dom_sf"/>
</dbReference>
<dbReference type="Gene3D" id="2.130.10.10">
    <property type="entry name" value="YVTN repeat-like/Quinoprotein amine dehydrogenase"/>
    <property type="match status" value="1"/>
</dbReference>
<keyword evidence="3" id="KW-0413">Isomerase</keyword>
<name>A0A1T5PB99_9BACT</name>
<keyword evidence="2" id="KW-0119">Carbohydrate metabolism</keyword>
<comment type="similarity">
    <text evidence="1">Belongs to the cycloisomerase 2 family.</text>
</comment>
<proteinExistence type="inferred from homology"/>
<dbReference type="AlphaFoldDB" id="A0A1T5PB99"/>
<dbReference type="Pfam" id="PF10282">
    <property type="entry name" value="Lactonase"/>
    <property type="match status" value="1"/>
</dbReference>
<sequence length="378" mass="41350">MLRKLFFAFVITLFSGFIAHAQQYYLFVGSYNRDKDKDGVYLFRFNYQTGALQQVSATKGILNPSFLTLSPDGKYIYACSEAQTPNVGGVSSFAFDSVKETVTLLDRQDSGGDNPAYVGVDPTGKWLICANYSGGSLSIFPLTGGGHIAPAKQTIAFKDSSVVRSRQLSSHIHAAVFSPDGHYAFFPDLGADKIHAYQLVPDAAAPLQPANPPFTRTTPGSGPRHITFHSRLPMAYCIEEISGTVTAYQYHAGKLDSLQRVDARLATSQADYGSADIHISPDGRFLYASTREDANSIFIYSINQQNGRLKQISVESTQGKHPRNFVIDPTGKFLLVANQKTGNIVVFKRDQKSGLLKKTGVEVTLPNPSSLQIRAYAR</sequence>
<dbReference type="EMBL" id="FUZZ01000005">
    <property type="protein sequence ID" value="SKD09877.1"/>
    <property type="molecule type" value="Genomic_DNA"/>
</dbReference>
<dbReference type="PANTHER" id="PTHR30344:SF1">
    <property type="entry name" value="6-PHOSPHOGLUCONOLACTONASE"/>
    <property type="match status" value="1"/>
</dbReference>
<protein>
    <submittedName>
        <fullName evidence="3">6-phosphogluconolactonase, cycloisomerase 2 family</fullName>
    </submittedName>
</protein>
<dbReference type="Proteomes" id="UP000190166">
    <property type="component" value="Unassembled WGS sequence"/>
</dbReference>
<dbReference type="SUPFAM" id="SSF51004">
    <property type="entry name" value="C-terminal (heme d1) domain of cytochrome cd1-nitrite reductase"/>
    <property type="match status" value="1"/>
</dbReference>
<dbReference type="InterPro" id="IPR019405">
    <property type="entry name" value="Lactonase_7-beta_prop"/>
</dbReference>
<dbReference type="STRING" id="393003.SAMN05660461_5770"/>
<organism evidence="3 4">
    <name type="scientific">Chitinophaga ginsengisegetis</name>
    <dbReference type="NCBI Taxonomy" id="393003"/>
    <lineage>
        <taxon>Bacteria</taxon>
        <taxon>Pseudomonadati</taxon>
        <taxon>Bacteroidota</taxon>
        <taxon>Chitinophagia</taxon>
        <taxon>Chitinophagales</taxon>
        <taxon>Chitinophagaceae</taxon>
        <taxon>Chitinophaga</taxon>
    </lineage>
</organism>
<evidence type="ECO:0000313" key="3">
    <source>
        <dbReference type="EMBL" id="SKD09877.1"/>
    </source>
</evidence>
<dbReference type="RefSeq" id="WP_079473014.1">
    <property type="nucleotide sequence ID" value="NZ_FUZZ01000005.1"/>
</dbReference>
<dbReference type="GO" id="GO:0006006">
    <property type="term" value="P:glucose metabolic process"/>
    <property type="evidence" value="ECO:0007669"/>
    <property type="project" value="UniProtKB-KW"/>
</dbReference>
<evidence type="ECO:0000256" key="2">
    <source>
        <dbReference type="ARBA" id="ARBA00022526"/>
    </source>
</evidence>
<dbReference type="GO" id="GO:0016853">
    <property type="term" value="F:isomerase activity"/>
    <property type="evidence" value="ECO:0007669"/>
    <property type="project" value="UniProtKB-KW"/>
</dbReference>
<dbReference type="GO" id="GO:0005829">
    <property type="term" value="C:cytosol"/>
    <property type="evidence" value="ECO:0007669"/>
    <property type="project" value="TreeGrafter"/>
</dbReference>
<dbReference type="PANTHER" id="PTHR30344">
    <property type="entry name" value="6-PHOSPHOGLUCONOLACTONASE-RELATED"/>
    <property type="match status" value="1"/>
</dbReference>